<dbReference type="GO" id="GO:0005737">
    <property type="term" value="C:cytoplasm"/>
    <property type="evidence" value="ECO:0000318"/>
    <property type="project" value="GO_Central"/>
</dbReference>
<evidence type="ECO:0000256" key="2">
    <source>
        <dbReference type="ARBA" id="ARBA00022771"/>
    </source>
</evidence>
<protein>
    <recommendedName>
        <fullName evidence="5">RING-type domain-containing protein</fullName>
    </recommendedName>
</protein>
<evidence type="ECO:0000256" key="3">
    <source>
        <dbReference type="ARBA" id="ARBA00022833"/>
    </source>
</evidence>
<dbReference type="Proteomes" id="UP000008311">
    <property type="component" value="Unassembled WGS sequence"/>
</dbReference>
<dbReference type="AlphaFoldDB" id="B9R973"/>
<keyword evidence="7" id="KW-1185">Reference proteome</keyword>
<sequence length="143" mass="16517">MIESHLRQIFTIFFEVHVPVREDEAMIDKILDTARSMATPDRLMSRKVLRLKIEINVGLSIDVDEDDDDYCCYYDADEDSALNSVPDQSLNLGPLPHCVVCLQQFMIGSSATRLPCTHVYHDRCIRDWLKTNGVCPLRRYRIV</sequence>
<dbReference type="SUPFAM" id="SSF57850">
    <property type="entry name" value="RING/U-box"/>
    <property type="match status" value="1"/>
</dbReference>
<dbReference type="InterPro" id="IPR051834">
    <property type="entry name" value="RING_finger_E3_ligase"/>
</dbReference>
<evidence type="ECO:0000256" key="1">
    <source>
        <dbReference type="ARBA" id="ARBA00022723"/>
    </source>
</evidence>
<dbReference type="GO" id="GO:0061630">
    <property type="term" value="F:ubiquitin protein ligase activity"/>
    <property type="evidence" value="ECO:0000318"/>
    <property type="project" value="GO_Central"/>
</dbReference>
<reference evidence="7" key="1">
    <citation type="journal article" date="2010" name="Nat. Biotechnol.">
        <title>Draft genome sequence of the oilseed species Ricinus communis.</title>
        <authorList>
            <person name="Chan A.P."/>
            <person name="Crabtree J."/>
            <person name="Zhao Q."/>
            <person name="Lorenzi H."/>
            <person name="Orvis J."/>
            <person name="Puiu D."/>
            <person name="Melake-Berhan A."/>
            <person name="Jones K.M."/>
            <person name="Redman J."/>
            <person name="Chen G."/>
            <person name="Cahoon E.B."/>
            <person name="Gedil M."/>
            <person name="Stanke M."/>
            <person name="Haas B.J."/>
            <person name="Wortman J.R."/>
            <person name="Fraser-Liggett C.M."/>
            <person name="Ravel J."/>
            <person name="Rabinowicz P.D."/>
        </authorList>
    </citation>
    <scope>NUCLEOTIDE SEQUENCE [LARGE SCALE GENOMIC DNA]</scope>
    <source>
        <strain evidence="7">cv. Hale</strain>
    </source>
</reference>
<dbReference type="GO" id="GO:0008270">
    <property type="term" value="F:zinc ion binding"/>
    <property type="evidence" value="ECO:0007669"/>
    <property type="project" value="UniProtKB-KW"/>
</dbReference>
<accession>B9R973</accession>
<dbReference type="EMBL" id="EQ973773">
    <property type="protein sequence ID" value="EEF52150.1"/>
    <property type="molecule type" value="Genomic_DNA"/>
</dbReference>
<organism evidence="6 7">
    <name type="scientific">Ricinus communis</name>
    <name type="common">Castor bean</name>
    <dbReference type="NCBI Taxonomy" id="3988"/>
    <lineage>
        <taxon>Eukaryota</taxon>
        <taxon>Viridiplantae</taxon>
        <taxon>Streptophyta</taxon>
        <taxon>Embryophyta</taxon>
        <taxon>Tracheophyta</taxon>
        <taxon>Spermatophyta</taxon>
        <taxon>Magnoliopsida</taxon>
        <taxon>eudicotyledons</taxon>
        <taxon>Gunneridae</taxon>
        <taxon>Pentapetalae</taxon>
        <taxon>rosids</taxon>
        <taxon>fabids</taxon>
        <taxon>Malpighiales</taxon>
        <taxon>Euphorbiaceae</taxon>
        <taxon>Acalyphoideae</taxon>
        <taxon>Acalypheae</taxon>
        <taxon>Ricinus</taxon>
    </lineage>
</organism>
<name>B9R973_RICCO</name>
<dbReference type="GO" id="GO:0016567">
    <property type="term" value="P:protein ubiquitination"/>
    <property type="evidence" value="ECO:0000318"/>
    <property type="project" value="GO_Central"/>
</dbReference>
<evidence type="ECO:0000259" key="5">
    <source>
        <dbReference type="PROSITE" id="PS50089"/>
    </source>
</evidence>
<dbReference type="InterPro" id="IPR001841">
    <property type="entry name" value="Znf_RING"/>
</dbReference>
<dbReference type="eggNOG" id="KOG0800">
    <property type="taxonomic scope" value="Eukaryota"/>
</dbReference>
<evidence type="ECO:0000256" key="4">
    <source>
        <dbReference type="PROSITE-ProRule" id="PRU00175"/>
    </source>
</evidence>
<keyword evidence="1" id="KW-0479">Metal-binding</keyword>
<dbReference type="SMART" id="SM00184">
    <property type="entry name" value="RING"/>
    <property type="match status" value="1"/>
</dbReference>
<dbReference type="InParanoid" id="B9R973"/>
<dbReference type="PANTHER" id="PTHR45931">
    <property type="entry name" value="SI:CH211-59O9.10"/>
    <property type="match status" value="1"/>
</dbReference>
<keyword evidence="3" id="KW-0862">Zinc</keyword>
<evidence type="ECO:0000313" key="6">
    <source>
        <dbReference type="EMBL" id="EEF52150.1"/>
    </source>
</evidence>
<proteinExistence type="predicted"/>
<dbReference type="Pfam" id="PF13639">
    <property type="entry name" value="zf-RING_2"/>
    <property type="match status" value="1"/>
</dbReference>
<feature type="domain" description="RING-type" evidence="5">
    <location>
        <begin position="98"/>
        <end position="139"/>
    </location>
</feature>
<evidence type="ECO:0000313" key="7">
    <source>
        <dbReference type="Proteomes" id="UP000008311"/>
    </source>
</evidence>
<dbReference type="InterPro" id="IPR013083">
    <property type="entry name" value="Znf_RING/FYVE/PHD"/>
</dbReference>
<dbReference type="Gene3D" id="3.30.40.10">
    <property type="entry name" value="Zinc/RING finger domain, C3HC4 (zinc finger)"/>
    <property type="match status" value="1"/>
</dbReference>
<gene>
    <name evidence="6" type="ORF">RCOM_1514580</name>
</gene>
<keyword evidence="2 4" id="KW-0863">Zinc-finger</keyword>
<dbReference type="PANTHER" id="PTHR45931:SF16">
    <property type="entry name" value="RING_U-BOX SUPERFAMILY PROTEIN"/>
    <property type="match status" value="1"/>
</dbReference>
<dbReference type="PROSITE" id="PS50089">
    <property type="entry name" value="ZF_RING_2"/>
    <property type="match status" value="1"/>
</dbReference>